<protein>
    <recommendedName>
        <fullName evidence="3">Baseplate protein J-like barrel domain-containing protein</fullName>
    </recommendedName>
</protein>
<keyword evidence="2" id="KW-0472">Membrane</keyword>
<comment type="caution">
    <text evidence="4">The sequence shown here is derived from an EMBL/GenBank/DDBJ whole genome shotgun (WGS) entry which is preliminary data.</text>
</comment>
<dbReference type="EMBL" id="DSJL01000009">
    <property type="protein sequence ID" value="HEF64886.1"/>
    <property type="molecule type" value="Genomic_DNA"/>
</dbReference>
<feature type="domain" description="Baseplate protein J-like barrel" evidence="3">
    <location>
        <begin position="177"/>
        <end position="238"/>
    </location>
</feature>
<dbReference type="AlphaFoldDB" id="A0A7C2BDD3"/>
<keyword evidence="2" id="KW-0812">Transmembrane</keyword>
<sequence length="450" mass="48267">MSGEATRHFDQTADLATYAPTLHVVRGPQQLLRRIASPRAQGERQQHLPGVTQEDRASTQVDVRLSRRRRPRFNGSRRAFWLVVATSLVLAAIAALAGAVVALPSATIRIAPVIEERSLVLTYGIIAGDGVDWVAPTRAVSVVVQAEAELPASGEKQVPEGFASGKVRAVNAAIESVRIPAGTELVGTNGIRYRITTDVTVPAADPFGSQAFGVADLPVVATTPGPDGNAAVGVVSGQLGTGLLYRNVEPISGGTMRTVHFVTEEDLARLRAAVEQSLARQVPEELHAALQEGEVLVDGTIQSAPPVVEFSHQVNAETERVSARGSMRVSAFAYNPATVHQAAQEEAARRLAQATSPDDVILGNTLTFGEPESLGSNRWRVRATAKIRIVPSERELETVRNELTGKSVEDAIARIRAIPGVAAVSIELRPSWWPSRMPDRSSRIEVVFRE</sequence>
<proteinExistence type="predicted"/>
<evidence type="ECO:0000256" key="2">
    <source>
        <dbReference type="SAM" id="Phobius"/>
    </source>
</evidence>
<feature type="transmembrane region" description="Helical" evidence="2">
    <location>
        <begin position="79"/>
        <end position="103"/>
    </location>
</feature>
<reference evidence="4" key="1">
    <citation type="journal article" date="2020" name="mSystems">
        <title>Genome- and Community-Level Interaction Insights into Carbon Utilization and Element Cycling Functions of Hydrothermarchaeota in Hydrothermal Sediment.</title>
        <authorList>
            <person name="Zhou Z."/>
            <person name="Liu Y."/>
            <person name="Xu W."/>
            <person name="Pan J."/>
            <person name="Luo Z.H."/>
            <person name="Li M."/>
        </authorList>
    </citation>
    <scope>NUCLEOTIDE SEQUENCE [LARGE SCALE GENOMIC DNA]</scope>
    <source>
        <strain evidence="4">SpSt-222</strain>
    </source>
</reference>
<evidence type="ECO:0000259" key="3">
    <source>
        <dbReference type="Pfam" id="PF04865"/>
    </source>
</evidence>
<evidence type="ECO:0000313" key="4">
    <source>
        <dbReference type="EMBL" id="HEF64886.1"/>
    </source>
</evidence>
<dbReference type="InterPro" id="IPR006949">
    <property type="entry name" value="Barrel_Baseplate_J-like"/>
</dbReference>
<gene>
    <name evidence="4" type="ORF">ENP47_04715</name>
</gene>
<feature type="region of interest" description="Disordered" evidence="1">
    <location>
        <begin position="38"/>
        <end position="62"/>
    </location>
</feature>
<name>A0A7C2BDD3_THERO</name>
<organism evidence="4">
    <name type="scientific">Thermomicrobium roseum</name>
    <dbReference type="NCBI Taxonomy" id="500"/>
    <lineage>
        <taxon>Bacteria</taxon>
        <taxon>Pseudomonadati</taxon>
        <taxon>Thermomicrobiota</taxon>
        <taxon>Thermomicrobia</taxon>
        <taxon>Thermomicrobiales</taxon>
        <taxon>Thermomicrobiaceae</taxon>
        <taxon>Thermomicrobium</taxon>
    </lineage>
</organism>
<evidence type="ECO:0000256" key="1">
    <source>
        <dbReference type="SAM" id="MobiDB-lite"/>
    </source>
</evidence>
<accession>A0A7C2BDD3</accession>
<dbReference type="Pfam" id="PF04865">
    <property type="entry name" value="Baseplate_J"/>
    <property type="match status" value="1"/>
</dbReference>
<keyword evidence="2" id="KW-1133">Transmembrane helix</keyword>